<dbReference type="Proteomes" id="UP000054549">
    <property type="component" value="Unassembled WGS sequence"/>
</dbReference>
<dbReference type="EMBL" id="KN818309">
    <property type="protein sequence ID" value="KIL59823.1"/>
    <property type="molecule type" value="Genomic_DNA"/>
</dbReference>
<dbReference type="InParanoid" id="A0A0C2WTZ6"/>
<dbReference type="AlphaFoldDB" id="A0A0C2WTZ6"/>
<reference evidence="2 3" key="1">
    <citation type="submission" date="2014-04" db="EMBL/GenBank/DDBJ databases">
        <title>Evolutionary Origins and Diversification of the Mycorrhizal Mutualists.</title>
        <authorList>
            <consortium name="DOE Joint Genome Institute"/>
            <consortium name="Mycorrhizal Genomics Consortium"/>
            <person name="Kohler A."/>
            <person name="Kuo A."/>
            <person name="Nagy L.G."/>
            <person name="Floudas D."/>
            <person name="Copeland A."/>
            <person name="Barry K.W."/>
            <person name="Cichocki N."/>
            <person name="Veneault-Fourrey C."/>
            <person name="LaButti K."/>
            <person name="Lindquist E.A."/>
            <person name="Lipzen A."/>
            <person name="Lundell T."/>
            <person name="Morin E."/>
            <person name="Murat C."/>
            <person name="Riley R."/>
            <person name="Ohm R."/>
            <person name="Sun H."/>
            <person name="Tunlid A."/>
            <person name="Henrissat B."/>
            <person name="Grigoriev I.V."/>
            <person name="Hibbett D.S."/>
            <person name="Martin F."/>
        </authorList>
    </citation>
    <scope>NUCLEOTIDE SEQUENCE [LARGE SCALE GENOMIC DNA]</scope>
    <source>
        <strain evidence="2 3">Koide BX008</strain>
    </source>
</reference>
<proteinExistence type="predicted"/>
<keyword evidence="3" id="KW-1185">Reference proteome</keyword>
<dbReference type="HOGENOM" id="CLU_083070_0_0_1"/>
<accession>A0A0C2WTZ6</accession>
<name>A0A0C2WTZ6_AMAMK</name>
<dbReference type="STRING" id="946122.A0A0C2WTZ6"/>
<keyword evidence="1" id="KW-0732">Signal</keyword>
<evidence type="ECO:0000313" key="2">
    <source>
        <dbReference type="EMBL" id="KIL59823.1"/>
    </source>
</evidence>
<sequence>MRFTFLLTGLATVTVVSSLTISPNSFGLIGGGDPSTSDHRFGASIPPWNSGAHPGWYFGKDFDRHPDLFGFTPSTCRILDAVTIGLRCPRGLPLAPFHGYLETFSNLNGATQASDYITFGLVDTIAHCISMCNNVQGCGFVNTYHDVNGKKGSPLLTCSLFKKCHNASDATNHGGQNRDQITKSYGWCKKVELRN</sequence>
<evidence type="ECO:0000256" key="1">
    <source>
        <dbReference type="SAM" id="SignalP"/>
    </source>
</evidence>
<feature type="chain" id="PRO_5002158454" evidence="1">
    <location>
        <begin position="19"/>
        <end position="195"/>
    </location>
</feature>
<gene>
    <name evidence="2" type="ORF">M378DRAFT_969176</name>
</gene>
<protein>
    <submittedName>
        <fullName evidence="2">Uncharacterized protein</fullName>
    </submittedName>
</protein>
<organism evidence="2 3">
    <name type="scientific">Amanita muscaria (strain Koide BX008)</name>
    <dbReference type="NCBI Taxonomy" id="946122"/>
    <lineage>
        <taxon>Eukaryota</taxon>
        <taxon>Fungi</taxon>
        <taxon>Dikarya</taxon>
        <taxon>Basidiomycota</taxon>
        <taxon>Agaricomycotina</taxon>
        <taxon>Agaricomycetes</taxon>
        <taxon>Agaricomycetidae</taxon>
        <taxon>Agaricales</taxon>
        <taxon>Pluteineae</taxon>
        <taxon>Amanitaceae</taxon>
        <taxon>Amanita</taxon>
    </lineage>
</organism>
<dbReference type="OrthoDB" id="271448at2759"/>
<feature type="signal peptide" evidence="1">
    <location>
        <begin position="1"/>
        <end position="18"/>
    </location>
</feature>
<evidence type="ECO:0000313" key="3">
    <source>
        <dbReference type="Proteomes" id="UP000054549"/>
    </source>
</evidence>